<dbReference type="InterPro" id="IPR027417">
    <property type="entry name" value="P-loop_NTPase"/>
</dbReference>
<sequence>MANEQGSRSGSGESLDSGVTDDASGSGATDASSVAGGNEWPAAAARARLHFVSGKGGTGKTTVAAALALALAADGKKVLLVETEGRQGIAQVFDIPPLPPTDTRIATAEGGGEVSALAIDIEHALLEYLDMFYNLGFAGRAMKRIGAIDFVTTVAPGLRDVLLTGKIKERIIHTDKQGNRVYDAVVVDAPPTGRIGNFLDVTQAMADLAKTGPIRNQSEGVVRLLHSEETIIHLVTLLEAMPIQETIEAIDELRGKNLNLGSLVINRVSAPHLPAEVIDEIAEGRVDAGRVEDALTAAGLKLTDGDLAGLLTETIEHATRLQAQQIAKAQLDEVELPTLELPSLGDGVDLGSIYELANLLQKAGA</sequence>
<proteinExistence type="predicted"/>
<name>A0A2C9ZJW9_9ACTN</name>
<keyword evidence="4" id="KW-1185">Reference proteome</keyword>
<evidence type="ECO:0000313" key="4">
    <source>
        <dbReference type="Proteomes" id="UP000194632"/>
    </source>
</evidence>
<dbReference type="Proteomes" id="UP000194632">
    <property type="component" value="Unassembled WGS sequence"/>
</dbReference>
<dbReference type="Gene3D" id="3.40.50.300">
    <property type="entry name" value="P-loop containing nucleotide triphosphate hydrolases"/>
    <property type="match status" value="1"/>
</dbReference>
<dbReference type="GO" id="GO:0016887">
    <property type="term" value="F:ATP hydrolysis activity"/>
    <property type="evidence" value="ECO:0007669"/>
    <property type="project" value="InterPro"/>
</dbReference>
<reference evidence="3 4" key="1">
    <citation type="submission" date="2017-05" db="EMBL/GenBank/DDBJ databases">
        <title>Biotechnological potential of actinobacteria isolated from South African environments.</title>
        <authorList>
            <person name="Le Roes-Hill M."/>
            <person name="Prins A."/>
            <person name="Durrell K.A."/>
        </authorList>
    </citation>
    <scope>NUCLEOTIDE SEQUENCE [LARGE SCALE GENOMIC DNA]</scope>
    <source>
        <strain evidence="3">BS2</strain>
    </source>
</reference>
<feature type="compositionally biased region" description="Polar residues" evidence="1">
    <location>
        <begin position="1"/>
        <end position="14"/>
    </location>
</feature>
<dbReference type="AlphaFoldDB" id="A0A2C9ZJW9"/>
<dbReference type="STRING" id="417102.CA982_01505"/>
<organism evidence="3 4">
    <name type="scientific">Gordonia lacunae</name>
    <dbReference type="NCBI Taxonomy" id="417102"/>
    <lineage>
        <taxon>Bacteria</taxon>
        <taxon>Bacillati</taxon>
        <taxon>Actinomycetota</taxon>
        <taxon>Actinomycetes</taxon>
        <taxon>Mycobacteriales</taxon>
        <taxon>Gordoniaceae</taxon>
        <taxon>Gordonia</taxon>
    </lineage>
</organism>
<dbReference type="InterPro" id="IPR025723">
    <property type="entry name" value="ArsA/GET3_ATPase-like"/>
</dbReference>
<feature type="region of interest" description="Disordered" evidence="1">
    <location>
        <begin position="1"/>
        <end position="35"/>
    </location>
</feature>
<dbReference type="GO" id="GO:0005524">
    <property type="term" value="F:ATP binding"/>
    <property type="evidence" value="ECO:0007669"/>
    <property type="project" value="InterPro"/>
</dbReference>
<dbReference type="EMBL" id="NGFO01000001">
    <property type="protein sequence ID" value="OUC81045.1"/>
    <property type="molecule type" value="Genomic_DNA"/>
</dbReference>
<dbReference type="OrthoDB" id="5242836at2"/>
<dbReference type="SUPFAM" id="SSF52540">
    <property type="entry name" value="P-loop containing nucleoside triphosphate hydrolases"/>
    <property type="match status" value="1"/>
</dbReference>
<feature type="compositionally biased region" description="Low complexity" evidence="1">
    <location>
        <begin position="20"/>
        <end position="35"/>
    </location>
</feature>
<evidence type="ECO:0000256" key="1">
    <source>
        <dbReference type="SAM" id="MobiDB-lite"/>
    </source>
</evidence>
<evidence type="ECO:0000313" key="3">
    <source>
        <dbReference type="EMBL" id="OUC81045.1"/>
    </source>
</evidence>
<accession>A0A2C9ZJW9</accession>
<dbReference type="PANTHER" id="PTHR10803:SF31">
    <property type="entry name" value="ATPASE RV3679-RELATED"/>
    <property type="match status" value="1"/>
</dbReference>
<dbReference type="PANTHER" id="PTHR10803">
    <property type="entry name" value="ARSENICAL PUMP-DRIVING ATPASE ARSENITE-TRANSLOCATING ATPASE"/>
    <property type="match status" value="1"/>
</dbReference>
<dbReference type="Pfam" id="PF02374">
    <property type="entry name" value="ArsA_ATPase"/>
    <property type="match status" value="1"/>
</dbReference>
<evidence type="ECO:0000259" key="2">
    <source>
        <dbReference type="Pfam" id="PF02374"/>
    </source>
</evidence>
<dbReference type="InterPro" id="IPR016300">
    <property type="entry name" value="ATPase_ArsA/GET3"/>
</dbReference>
<feature type="domain" description="ArsA/GET3 Anion-transporting ATPase-like" evidence="2">
    <location>
        <begin position="48"/>
        <end position="208"/>
    </location>
</feature>
<dbReference type="RefSeq" id="WP_086533551.1">
    <property type="nucleotide sequence ID" value="NZ_NGFO01000001.1"/>
</dbReference>
<gene>
    <name evidence="3" type="ORF">CA982_01505</name>
</gene>
<protein>
    <submittedName>
        <fullName evidence="3">ATPase</fullName>
    </submittedName>
</protein>
<comment type="caution">
    <text evidence="3">The sequence shown here is derived from an EMBL/GenBank/DDBJ whole genome shotgun (WGS) entry which is preliminary data.</text>
</comment>